<comment type="function">
    <text evidence="4">An aminoacyl-tRNA editing enzyme that deacylates mischarged D-aminoacyl-tRNAs. Also deacylates mischarged glycyl-tRNA(Ala), protecting cells against glycine mischarging by AlaRS. Acts via tRNA-based rather than protein-based catalysis; rejects L-amino acids rather than detecting D-amino acids in the active site. By recycling D-aminoacyl-tRNA to D-amino acids and free tRNA molecules, this enzyme counteracts the toxicity associated with the formation of D-aminoacyl-tRNA entities in vivo and helps enforce protein L-homochirality.</text>
</comment>
<gene>
    <name evidence="4" type="primary">dtd</name>
    <name evidence="5" type="ORF">GTO91_14690</name>
</gene>
<dbReference type="NCBIfam" id="TIGR00256">
    <property type="entry name" value="D-aminoacyl-tRNA deacylase"/>
    <property type="match status" value="1"/>
</dbReference>
<keyword evidence="4" id="KW-0694">RNA-binding</keyword>
<dbReference type="SUPFAM" id="SSF69500">
    <property type="entry name" value="DTD-like"/>
    <property type="match status" value="1"/>
</dbReference>
<comment type="catalytic activity">
    <reaction evidence="4">
        <text>a D-aminoacyl-tRNA + H2O = a tRNA + a D-alpha-amino acid + H(+)</text>
        <dbReference type="Rhea" id="RHEA:13953"/>
        <dbReference type="Rhea" id="RHEA-COMP:10123"/>
        <dbReference type="Rhea" id="RHEA-COMP:10124"/>
        <dbReference type="ChEBI" id="CHEBI:15377"/>
        <dbReference type="ChEBI" id="CHEBI:15378"/>
        <dbReference type="ChEBI" id="CHEBI:59871"/>
        <dbReference type="ChEBI" id="CHEBI:78442"/>
        <dbReference type="ChEBI" id="CHEBI:79333"/>
        <dbReference type="EC" id="3.1.1.96"/>
    </reaction>
</comment>
<proteinExistence type="inferred from homology"/>
<evidence type="ECO:0000256" key="2">
    <source>
        <dbReference type="ARBA" id="ARBA00022555"/>
    </source>
</evidence>
<organism evidence="5 6">
    <name type="scientific">Heliomicrobium undosum</name>
    <dbReference type="NCBI Taxonomy" id="121734"/>
    <lineage>
        <taxon>Bacteria</taxon>
        <taxon>Bacillati</taxon>
        <taxon>Bacillota</taxon>
        <taxon>Clostridia</taxon>
        <taxon>Eubacteriales</taxon>
        <taxon>Heliobacteriaceae</taxon>
        <taxon>Heliomicrobium</taxon>
    </lineage>
</organism>
<comment type="caution">
    <text evidence="5">The sequence shown here is derived from an EMBL/GenBank/DDBJ whole genome shotgun (WGS) entry which is preliminary data.</text>
</comment>
<keyword evidence="3 4" id="KW-0378">Hydrolase</keyword>
<comment type="domain">
    <text evidence="4">A Gly-cisPro motif from one monomer fits into the active site of the other monomer to allow specific chiral rejection of L-amino acids.</text>
</comment>
<dbReference type="PANTHER" id="PTHR10472:SF5">
    <property type="entry name" value="D-AMINOACYL-TRNA DEACYLASE 1"/>
    <property type="match status" value="1"/>
</dbReference>
<dbReference type="Gene3D" id="3.50.80.10">
    <property type="entry name" value="D-tyrosyl-tRNA(Tyr) deacylase"/>
    <property type="match status" value="1"/>
</dbReference>
<dbReference type="EMBL" id="WXEY01000022">
    <property type="protein sequence ID" value="MZP30962.1"/>
    <property type="molecule type" value="Genomic_DNA"/>
</dbReference>
<dbReference type="Pfam" id="PF02580">
    <property type="entry name" value="Tyr_Deacylase"/>
    <property type="match status" value="1"/>
</dbReference>
<dbReference type="GO" id="GO:0000049">
    <property type="term" value="F:tRNA binding"/>
    <property type="evidence" value="ECO:0007669"/>
    <property type="project" value="UniProtKB-UniRule"/>
</dbReference>
<protein>
    <recommendedName>
        <fullName evidence="4">D-aminoacyl-tRNA deacylase</fullName>
        <shortName evidence="4">DTD</shortName>
        <ecNumber evidence="4">3.1.1.96</ecNumber>
    </recommendedName>
    <alternativeName>
        <fullName evidence="4">Gly-tRNA(Ala) deacylase</fullName>
        <ecNumber evidence="4">3.1.1.-</ecNumber>
    </alternativeName>
</protein>
<dbReference type="EC" id="3.1.1.-" evidence="4"/>
<dbReference type="GO" id="GO:0051500">
    <property type="term" value="F:D-tyrosyl-tRNA(Tyr) deacylase activity"/>
    <property type="evidence" value="ECO:0007669"/>
    <property type="project" value="TreeGrafter"/>
</dbReference>
<dbReference type="GO" id="GO:0043908">
    <property type="term" value="F:Ser(Gly)-tRNA(Ala) hydrolase activity"/>
    <property type="evidence" value="ECO:0007669"/>
    <property type="project" value="UniProtKB-UniRule"/>
</dbReference>
<dbReference type="FunFam" id="3.50.80.10:FF:000001">
    <property type="entry name" value="D-aminoacyl-tRNA deacylase"/>
    <property type="match status" value="1"/>
</dbReference>
<dbReference type="PANTHER" id="PTHR10472">
    <property type="entry name" value="D-TYROSYL-TRNA TYR DEACYLASE"/>
    <property type="match status" value="1"/>
</dbReference>
<sequence length="150" mass="16205">MRALIQRVLRGRVTVEGNEVGAIGPGLVVLVGAGQGDGEADARYVAEKIAHLRIFEDEQGKMNRSVSDVGGEVLVVSQFTLYGDCRKGRRPGFSQAAPPDEARRLVETVVEELRKFNLTVATGQFQAHMVVEIINDGPVTLMVEGRGSES</sequence>
<dbReference type="HAMAP" id="MF_00518">
    <property type="entry name" value="Deacylase_Dtd"/>
    <property type="match status" value="1"/>
</dbReference>
<dbReference type="Proteomes" id="UP000463470">
    <property type="component" value="Unassembled WGS sequence"/>
</dbReference>
<dbReference type="AlphaFoldDB" id="A0A845L2X5"/>
<comment type="similarity">
    <text evidence="1 4">Belongs to the DTD family.</text>
</comment>
<dbReference type="GO" id="GO:0019478">
    <property type="term" value="P:D-amino acid catabolic process"/>
    <property type="evidence" value="ECO:0007669"/>
    <property type="project" value="UniProtKB-UniRule"/>
</dbReference>
<dbReference type="OrthoDB" id="9801395at2"/>
<comment type="catalytic activity">
    <reaction evidence="4">
        <text>glycyl-tRNA(Ala) + H2O = tRNA(Ala) + glycine + H(+)</text>
        <dbReference type="Rhea" id="RHEA:53744"/>
        <dbReference type="Rhea" id="RHEA-COMP:9657"/>
        <dbReference type="Rhea" id="RHEA-COMP:13640"/>
        <dbReference type="ChEBI" id="CHEBI:15377"/>
        <dbReference type="ChEBI" id="CHEBI:15378"/>
        <dbReference type="ChEBI" id="CHEBI:57305"/>
        <dbReference type="ChEBI" id="CHEBI:78442"/>
        <dbReference type="ChEBI" id="CHEBI:78522"/>
    </reaction>
</comment>
<dbReference type="EC" id="3.1.1.96" evidence="4"/>
<comment type="subcellular location">
    <subcellularLocation>
        <location evidence="4">Cytoplasm</location>
    </subcellularLocation>
</comment>
<dbReference type="InterPro" id="IPR023509">
    <property type="entry name" value="DTD-like_sf"/>
</dbReference>
<keyword evidence="4" id="KW-0963">Cytoplasm</keyword>
<evidence type="ECO:0000313" key="5">
    <source>
        <dbReference type="EMBL" id="MZP30962.1"/>
    </source>
</evidence>
<accession>A0A845L2X5</accession>
<evidence type="ECO:0000256" key="4">
    <source>
        <dbReference type="HAMAP-Rule" id="MF_00518"/>
    </source>
</evidence>
<name>A0A845L2X5_9FIRM</name>
<evidence type="ECO:0000256" key="1">
    <source>
        <dbReference type="ARBA" id="ARBA00009673"/>
    </source>
</evidence>
<keyword evidence="6" id="KW-1185">Reference proteome</keyword>
<dbReference type="CDD" id="cd00563">
    <property type="entry name" value="Dtyr_deacylase"/>
    <property type="match status" value="1"/>
</dbReference>
<evidence type="ECO:0000256" key="3">
    <source>
        <dbReference type="ARBA" id="ARBA00022801"/>
    </source>
</evidence>
<comment type="subunit">
    <text evidence="4">Homodimer.</text>
</comment>
<dbReference type="GO" id="GO:0106026">
    <property type="term" value="F:Gly-tRNA(Ala) deacylase activity"/>
    <property type="evidence" value="ECO:0007669"/>
    <property type="project" value="UniProtKB-UniRule"/>
</dbReference>
<dbReference type="GO" id="GO:0005737">
    <property type="term" value="C:cytoplasm"/>
    <property type="evidence" value="ECO:0007669"/>
    <property type="project" value="UniProtKB-SubCell"/>
</dbReference>
<dbReference type="RefSeq" id="WP_161259481.1">
    <property type="nucleotide sequence ID" value="NZ_WXEY01000022.1"/>
</dbReference>
<dbReference type="InterPro" id="IPR003732">
    <property type="entry name" value="Daa-tRNA_deacyls_DTD"/>
</dbReference>
<keyword evidence="2 4" id="KW-0820">tRNA-binding</keyword>
<reference evidence="5 6" key="1">
    <citation type="submission" date="2020-01" db="EMBL/GenBank/DDBJ databases">
        <title>Whole-genome sequence of Heliobacterium undosum DSM 13378.</title>
        <authorList>
            <person name="Kyndt J.A."/>
            <person name="Meyer T.E."/>
        </authorList>
    </citation>
    <scope>NUCLEOTIDE SEQUENCE [LARGE SCALE GENOMIC DNA]</scope>
    <source>
        <strain evidence="5 6">DSM 13378</strain>
    </source>
</reference>
<evidence type="ECO:0000313" key="6">
    <source>
        <dbReference type="Proteomes" id="UP000463470"/>
    </source>
</evidence>
<feature type="short sequence motif" description="Gly-cisPro motif, important for rejection of L-amino acids" evidence="4">
    <location>
        <begin position="137"/>
        <end position="138"/>
    </location>
</feature>